<evidence type="ECO:0000313" key="5">
    <source>
        <dbReference type="RefSeq" id="XP_048320841.1"/>
    </source>
</evidence>
<keyword evidence="1 3" id="KW-0963">Cytoplasm</keyword>
<dbReference type="PANTHER" id="PTHR20882">
    <property type="entry name" value="CYTOPLASMIC TRNA 2-THIOLATION PROTEIN 2"/>
    <property type="match status" value="1"/>
</dbReference>
<comment type="similarity">
    <text evidence="3">Belongs to the CTU2/NCS2 family.</text>
</comment>
<keyword evidence="2 3" id="KW-0819">tRNA processing</keyword>
<comment type="subcellular location">
    <subcellularLocation>
        <location evidence="3">Cytoplasm</location>
    </subcellularLocation>
</comment>
<evidence type="ECO:0000313" key="4">
    <source>
        <dbReference type="Proteomes" id="UP001652623"/>
    </source>
</evidence>
<protein>
    <recommendedName>
        <fullName evidence="3">Cytoplasmic tRNA 2-thiolation protein 2</fullName>
    </recommendedName>
</protein>
<sequence>MDLDKKPNLTMTNKKGSKALRPNSSLLAIEAELCGAFNMACNGSDSGCRSNCYRNRDEEDEEVAAVPSPETKPVANGNNQGLCIKCKANQPMSFAGRRTDDDARFCGDCFRSNLFGKFRLAVTSNAMICPTDNVLVAFSGGASSRVALQFVHEMQHKAQKNFDASRDRSLPVFGVGVAFIDESSIFTVPEDEVTKGIEDIRLIVSSLTPPTKELHVVPIESLYSSDSNDGSDRLKKLLDAVCDATGKEDLLVYLRMLSLQKIASENGYNRLVLGSCTSRIACHVLTATVKVRTFFQQGHGYSLPADIQYVDSRWGVPVVLPLRDCLIQELNMLCHLDGLKTVELNKNPSSSINGLVSSFVTLLQEENPSRECTIVRTAGKLTPFHFNRIPEINDSNVPLATQRRQKRYNLKPTESISSESFCPICNSPLSKSDLLSFKNVESCDTNSVLFSAACCSSCRFQILPKDPSSVGDFYSLLPQPVVARAKCGSADNYSLLREQIKDCILSDSEDET</sequence>
<reference evidence="5" key="1">
    <citation type="submission" date="2025-08" db="UniProtKB">
        <authorList>
            <consortium name="RefSeq"/>
        </authorList>
    </citation>
    <scope>IDENTIFICATION</scope>
    <source>
        <tissue evidence="5">Seedling</tissue>
    </source>
</reference>
<comment type="function">
    <text evidence="3">Plays a central role in 2-thiolation of mcm(5)S(2)U at tRNA wobble positions of tRNA(Lys), tRNA(Glu) and tRNA(Gln). May act by forming a heterodimer with NCS6/CTU1 that ligates sulfur from thiocarboxylated URM1 onto the uridine of tRNAs at wobble position.</text>
</comment>
<accession>A0ABM3I574</accession>
<organism evidence="4 5">
    <name type="scientific">Ziziphus jujuba</name>
    <name type="common">Chinese jujube</name>
    <name type="synonym">Ziziphus sativa</name>
    <dbReference type="NCBI Taxonomy" id="326968"/>
    <lineage>
        <taxon>Eukaryota</taxon>
        <taxon>Viridiplantae</taxon>
        <taxon>Streptophyta</taxon>
        <taxon>Embryophyta</taxon>
        <taxon>Tracheophyta</taxon>
        <taxon>Spermatophyta</taxon>
        <taxon>Magnoliopsida</taxon>
        <taxon>eudicotyledons</taxon>
        <taxon>Gunneridae</taxon>
        <taxon>Pentapetalae</taxon>
        <taxon>rosids</taxon>
        <taxon>fabids</taxon>
        <taxon>Rosales</taxon>
        <taxon>Rhamnaceae</taxon>
        <taxon>Paliureae</taxon>
        <taxon>Ziziphus</taxon>
    </lineage>
</organism>
<gene>
    <name evidence="5" type="primary">LOC107431710</name>
</gene>
<dbReference type="RefSeq" id="XP_048320841.1">
    <property type="nucleotide sequence ID" value="XM_048464884.1"/>
</dbReference>
<dbReference type="SUPFAM" id="SSF52402">
    <property type="entry name" value="Adenine nucleotide alpha hydrolases-like"/>
    <property type="match status" value="1"/>
</dbReference>
<name>A0ABM3I574_ZIZJJ</name>
<evidence type="ECO:0000256" key="1">
    <source>
        <dbReference type="ARBA" id="ARBA00022490"/>
    </source>
</evidence>
<dbReference type="Proteomes" id="UP001652623">
    <property type="component" value="Chromosome 11"/>
</dbReference>
<keyword evidence="4" id="KW-1185">Reference proteome</keyword>
<dbReference type="HAMAP" id="MF_03054">
    <property type="entry name" value="CTU2"/>
    <property type="match status" value="1"/>
</dbReference>
<evidence type="ECO:0000256" key="3">
    <source>
        <dbReference type="HAMAP-Rule" id="MF_03054"/>
    </source>
</evidence>
<proteinExistence type="inferred from homology"/>
<comment type="pathway">
    <text evidence="3">tRNA modification; 5-methoxycarbonylmethyl-2-thiouridine-tRNA biosynthesis.</text>
</comment>
<dbReference type="GeneID" id="107431710"/>
<dbReference type="Gene3D" id="3.40.50.620">
    <property type="entry name" value="HUPs"/>
    <property type="match status" value="1"/>
</dbReference>
<evidence type="ECO:0000256" key="2">
    <source>
        <dbReference type="ARBA" id="ARBA00022694"/>
    </source>
</evidence>
<dbReference type="PANTHER" id="PTHR20882:SF14">
    <property type="entry name" value="CYTOPLASMIC TRNA 2-THIOLATION PROTEIN 2"/>
    <property type="match status" value="1"/>
</dbReference>
<dbReference type="InterPro" id="IPR014729">
    <property type="entry name" value="Rossmann-like_a/b/a_fold"/>
</dbReference>
<dbReference type="InterPro" id="IPR019407">
    <property type="entry name" value="CTU2"/>
</dbReference>